<gene>
    <name evidence="2" type="ORF">A3B40_05280</name>
</gene>
<protein>
    <submittedName>
        <fullName evidence="2">Uncharacterized protein</fullName>
    </submittedName>
</protein>
<feature type="transmembrane region" description="Helical" evidence="1">
    <location>
        <begin position="107"/>
        <end position="126"/>
    </location>
</feature>
<sequence>MRNLLNIFAHSAIISLALGSLFIFKPFTYIDNAQSQIICNKDGQTFELGWNFIYTFSDKLDSFNDTKARKLCEYKIIKDYSNTYQTPAIRNYDFRPKYIQESSWPEAIFMFFATLLFGALIIELTNNTLKVRKSSSTHPEAEKITKISLPSFLLFFTSIFFASLLFFFLFKKPAAMIYCKRQVARKVNNFKRIIFKYGIIPIPEEDEHIKSILPDLYESCLAKQGFLN</sequence>
<accession>A0A1F7IMH9</accession>
<keyword evidence="1" id="KW-1133">Transmembrane helix</keyword>
<name>A0A1F7IMH9_9BACT</name>
<keyword evidence="1" id="KW-0812">Transmembrane</keyword>
<reference evidence="2 3" key="1">
    <citation type="journal article" date="2016" name="Nat. Commun.">
        <title>Thousands of microbial genomes shed light on interconnected biogeochemical processes in an aquifer system.</title>
        <authorList>
            <person name="Anantharaman K."/>
            <person name="Brown C.T."/>
            <person name="Hug L.A."/>
            <person name="Sharon I."/>
            <person name="Castelle C.J."/>
            <person name="Probst A.J."/>
            <person name="Thomas B.C."/>
            <person name="Singh A."/>
            <person name="Wilkins M.J."/>
            <person name="Karaoz U."/>
            <person name="Brodie E.L."/>
            <person name="Williams K.H."/>
            <person name="Hubbard S.S."/>
            <person name="Banfield J.F."/>
        </authorList>
    </citation>
    <scope>NUCLEOTIDE SEQUENCE [LARGE SCALE GENOMIC DNA]</scope>
</reference>
<feature type="transmembrane region" description="Helical" evidence="1">
    <location>
        <begin position="147"/>
        <end position="170"/>
    </location>
</feature>
<evidence type="ECO:0000313" key="2">
    <source>
        <dbReference type="EMBL" id="OGK44568.1"/>
    </source>
</evidence>
<dbReference type="EMBL" id="MGAI01000026">
    <property type="protein sequence ID" value="OGK44568.1"/>
    <property type="molecule type" value="Genomic_DNA"/>
</dbReference>
<organism evidence="2 3">
    <name type="scientific">Candidatus Roizmanbacteria bacterium RIFCSPLOWO2_01_FULL_37_16</name>
    <dbReference type="NCBI Taxonomy" id="1802058"/>
    <lineage>
        <taxon>Bacteria</taxon>
        <taxon>Candidatus Roizmaniibacteriota</taxon>
    </lineage>
</organism>
<comment type="caution">
    <text evidence="2">The sequence shown here is derived from an EMBL/GenBank/DDBJ whole genome shotgun (WGS) entry which is preliminary data.</text>
</comment>
<keyword evidence="1" id="KW-0472">Membrane</keyword>
<dbReference type="AlphaFoldDB" id="A0A1F7IMH9"/>
<dbReference type="Proteomes" id="UP000178040">
    <property type="component" value="Unassembled WGS sequence"/>
</dbReference>
<evidence type="ECO:0000313" key="3">
    <source>
        <dbReference type="Proteomes" id="UP000178040"/>
    </source>
</evidence>
<evidence type="ECO:0000256" key="1">
    <source>
        <dbReference type="SAM" id="Phobius"/>
    </source>
</evidence>
<proteinExistence type="predicted"/>
<feature type="transmembrane region" description="Helical" evidence="1">
    <location>
        <begin position="7"/>
        <end position="24"/>
    </location>
</feature>